<organism evidence="2 3">
    <name type="scientific">Aureococcus anophagefferens</name>
    <name type="common">Harmful bloom alga</name>
    <dbReference type="NCBI Taxonomy" id="44056"/>
    <lineage>
        <taxon>Eukaryota</taxon>
        <taxon>Sar</taxon>
        <taxon>Stramenopiles</taxon>
        <taxon>Ochrophyta</taxon>
        <taxon>Pelagophyceae</taxon>
        <taxon>Pelagomonadales</taxon>
        <taxon>Pelagomonadaceae</taxon>
        <taxon>Aureococcus</taxon>
    </lineage>
</organism>
<evidence type="ECO:0008006" key="4">
    <source>
        <dbReference type="Google" id="ProtNLM"/>
    </source>
</evidence>
<dbReference type="InterPro" id="IPR028651">
    <property type="entry name" value="ING_fam"/>
</dbReference>
<sequence length="512" mass="55261">MLLQHCPLVGVDIGSSLKEKINIRRRSFGLRNGYFGSQAYSNVSRLRSKFRGYRCDSLLLERLEDIRARGLEDDVAESRAAHIAAQLQWPAKAGSSQFAVDEFLLKDLCKPQEYADFMKYERTFYDEYKVHKEIVAALSAVAAAKAAAAVPPDAPDGVAEAAADDVAEGLRLLRVVDLLQAMLWDWCLFCGGPWPRKIRAVAIAEGDTLRVTEWLMGLTWAALTTKRERGRNKQSGLSEEELEDLAPAVLHDLVEKGATQVKAKYSNSEGLRREQVRAVLLVAFGVETPNTYRNSYSNGTRPEVLASKLNDAMREDPGAVARALEECRQAGWSPANESAEAPGYCYCGEGEFGDMVACDANKACPHGGWFHVDCLKAAGDAAPPPADDEAWFCCGCRAALEHGAGARTRGARRSDPASGAGVVVPPPRLRARRRAGAAGPGGGPPREPEKSQYEPGGARRGVAASAKAARRPSCRAGRPGRADGPGAPPVPFGDPRVVASGGPPRGRRFRRL</sequence>
<dbReference type="PANTHER" id="PTHR10333">
    <property type="entry name" value="INHIBITOR OF GROWTH PROTEIN"/>
    <property type="match status" value="1"/>
</dbReference>
<evidence type="ECO:0000313" key="2">
    <source>
        <dbReference type="EMBL" id="KAK7249196.1"/>
    </source>
</evidence>
<accession>A0ABR1G7R3</accession>
<protein>
    <recommendedName>
        <fullName evidence="4">PHD-type domain-containing protein</fullName>
    </recommendedName>
</protein>
<dbReference type="EMBL" id="JBBJCI010000081">
    <property type="protein sequence ID" value="KAK7249196.1"/>
    <property type="molecule type" value="Genomic_DNA"/>
</dbReference>
<proteinExistence type="predicted"/>
<feature type="region of interest" description="Disordered" evidence="1">
    <location>
        <begin position="407"/>
        <end position="512"/>
    </location>
</feature>
<dbReference type="InterPro" id="IPR013083">
    <property type="entry name" value="Znf_RING/FYVE/PHD"/>
</dbReference>
<evidence type="ECO:0000313" key="3">
    <source>
        <dbReference type="Proteomes" id="UP001363151"/>
    </source>
</evidence>
<keyword evidence="3" id="KW-1185">Reference proteome</keyword>
<dbReference type="SUPFAM" id="SSF57903">
    <property type="entry name" value="FYVE/PHD zinc finger"/>
    <property type="match status" value="1"/>
</dbReference>
<dbReference type="Proteomes" id="UP001363151">
    <property type="component" value="Unassembled WGS sequence"/>
</dbReference>
<dbReference type="InterPro" id="IPR011011">
    <property type="entry name" value="Znf_FYVE_PHD"/>
</dbReference>
<comment type="caution">
    <text evidence="2">The sequence shown here is derived from an EMBL/GenBank/DDBJ whole genome shotgun (WGS) entry which is preliminary data.</text>
</comment>
<feature type="compositionally biased region" description="Low complexity" evidence="1">
    <location>
        <begin position="474"/>
        <end position="485"/>
    </location>
</feature>
<gene>
    <name evidence="2" type="ORF">SO694_00046024</name>
</gene>
<reference evidence="2 3" key="1">
    <citation type="submission" date="2024-03" db="EMBL/GenBank/DDBJ databases">
        <title>Aureococcus anophagefferens CCMP1851 and Kratosvirus quantuckense: Draft genome of a second virus-susceptible host strain in the model system.</title>
        <authorList>
            <person name="Chase E."/>
            <person name="Truchon A.R."/>
            <person name="Schepens W."/>
            <person name="Wilhelm S.W."/>
        </authorList>
    </citation>
    <scope>NUCLEOTIDE SEQUENCE [LARGE SCALE GENOMIC DNA]</scope>
    <source>
        <strain evidence="2 3">CCMP1851</strain>
    </source>
</reference>
<name>A0ABR1G7R3_AURAN</name>
<dbReference type="Gene3D" id="3.30.40.10">
    <property type="entry name" value="Zinc/RING finger domain, C3HC4 (zinc finger)"/>
    <property type="match status" value="1"/>
</dbReference>
<evidence type="ECO:0000256" key="1">
    <source>
        <dbReference type="SAM" id="MobiDB-lite"/>
    </source>
</evidence>